<dbReference type="InterPro" id="IPR030802">
    <property type="entry name" value="Permease_MalE"/>
</dbReference>
<dbReference type="RefSeq" id="WP_071681000.1">
    <property type="nucleotide sequence ID" value="NZ_CAMKUK010000001.1"/>
</dbReference>
<keyword evidence="1" id="KW-0812">Transmembrane</keyword>
<evidence type="ECO:0000313" key="4">
    <source>
        <dbReference type="Proteomes" id="UP000503464"/>
    </source>
</evidence>
<reference evidence="2" key="2">
    <citation type="submission" date="2022-06" db="EMBL/GenBank/DDBJ databases">
        <title>Genome sequences of seven Enterobacteriaceae strains isolated from Canadian wastewater treatment facilities.</title>
        <authorList>
            <person name="Huang H."/>
            <person name="Chmara J.T."/>
            <person name="Duceppe M.-O."/>
        </authorList>
    </citation>
    <scope>NUCLEOTIDE SEQUENCE</scope>
    <source>
        <strain evidence="2">HH13</strain>
    </source>
</reference>
<keyword evidence="1" id="KW-0472">Membrane</keyword>
<feature type="transmembrane region" description="Helical" evidence="1">
    <location>
        <begin position="131"/>
        <end position="154"/>
    </location>
</feature>
<organism evidence="2 4">
    <name type="scientific">Serratia fonticola</name>
    <dbReference type="NCBI Taxonomy" id="47917"/>
    <lineage>
        <taxon>Bacteria</taxon>
        <taxon>Pseudomonadati</taxon>
        <taxon>Pseudomonadota</taxon>
        <taxon>Gammaproteobacteria</taxon>
        <taxon>Enterobacterales</taxon>
        <taxon>Yersiniaceae</taxon>
        <taxon>Serratia</taxon>
    </lineage>
</organism>
<evidence type="ECO:0000256" key="1">
    <source>
        <dbReference type="RuleBase" id="RU362044"/>
    </source>
</evidence>
<comment type="subcellular location">
    <subcellularLocation>
        <location evidence="1">Cell inner membrane</location>
        <topology evidence="1">Multi-pass membrane protein</topology>
    </subcellularLocation>
</comment>
<dbReference type="EMBL" id="CP054160">
    <property type="protein sequence ID" value="QKJ58498.1"/>
    <property type="molecule type" value="Genomic_DNA"/>
</dbReference>
<keyword evidence="5" id="KW-1185">Reference proteome</keyword>
<dbReference type="GO" id="GO:0043190">
    <property type="term" value="C:ATP-binding cassette (ABC) transporter complex"/>
    <property type="evidence" value="ECO:0007669"/>
    <property type="project" value="InterPro"/>
</dbReference>
<dbReference type="NCBIfam" id="TIGR00056">
    <property type="entry name" value="MlaE family lipid ABC transporter permease subunit"/>
    <property type="match status" value="1"/>
</dbReference>
<dbReference type="AlphaFoldDB" id="A0AAE7JT70"/>
<evidence type="ECO:0000313" key="3">
    <source>
        <dbReference type="EMBL" id="WMT13075.1"/>
    </source>
</evidence>
<evidence type="ECO:0000313" key="5">
    <source>
        <dbReference type="Proteomes" id="UP001235341"/>
    </source>
</evidence>
<keyword evidence="1" id="KW-0997">Cell inner membrane</keyword>
<keyword evidence="1" id="KW-1133">Transmembrane helix</keyword>
<feature type="transmembrane region" description="Helical" evidence="1">
    <location>
        <begin position="358"/>
        <end position="377"/>
    </location>
</feature>
<sequence length="381" mass="40692">MAEPQLSTFLNLDETLHPPRILASGDWVLAHYRLLEPAVGQLQARLPADVVFDLSQLGSLDTAGATLLVNLLGDQRISDLKQLAPTLPVERRVLLETVGRALQGFTPPPAEKPPGLAIELLANVGRSMENFWHNLVALLGFIGLTLQTLFANLLRPTRWRITSLVANLQQIGLNAVPIIMLLTFLVGAVIAFLGSTVLSTFGASIFTVQLVVFSFLREFAVLLTAILMAGRTASAFTAELGLMKANEEIDAIQAMGLNPVELLVLPRVLALLLALPMLTFIGMISGIFGGMVVCALTLDISPTMFLTITQSSGGFQNFLVGMSKAPVFAFLIAIIGCLEGFKVSGSAESVGAHTTASVVHSIFVVILLDAVAALFFMEMGV</sequence>
<accession>A0AAE7JT70</accession>
<dbReference type="GO" id="GO:0005548">
    <property type="term" value="F:phospholipid transporter activity"/>
    <property type="evidence" value="ECO:0007669"/>
    <property type="project" value="TreeGrafter"/>
</dbReference>
<reference evidence="3 5" key="3">
    <citation type="submission" date="2023-08" db="EMBL/GenBank/DDBJ databases">
        <title>Complete Genome and Methylome dissection of Serratia fonticola NEB369.</title>
        <authorList>
            <person name="Fomenkov A."/>
            <person name="Roberts R.D."/>
        </authorList>
    </citation>
    <scope>NUCLEOTIDE SEQUENCE [LARGE SCALE GENOMIC DNA]</scope>
    <source>
        <strain evidence="3 5">NEB369</strain>
    </source>
</reference>
<feature type="transmembrane region" description="Helical" evidence="1">
    <location>
        <begin position="318"/>
        <end position="338"/>
    </location>
</feature>
<dbReference type="PANTHER" id="PTHR30188">
    <property type="entry name" value="ABC TRANSPORTER PERMEASE PROTEIN-RELATED"/>
    <property type="match status" value="1"/>
</dbReference>
<name>A0AAE7JT70_SERFO</name>
<feature type="transmembrane region" description="Helical" evidence="1">
    <location>
        <begin position="201"/>
        <end position="227"/>
    </location>
</feature>
<feature type="transmembrane region" description="Helical" evidence="1">
    <location>
        <begin position="268"/>
        <end position="298"/>
    </location>
</feature>
<dbReference type="Pfam" id="PF02405">
    <property type="entry name" value="MlaE"/>
    <property type="match status" value="1"/>
</dbReference>
<keyword evidence="1" id="KW-1003">Cell membrane</keyword>
<proteinExistence type="inferred from homology"/>
<gene>
    <name evidence="2" type="ORF">G9399_09095</name>
    <name evidence="3" type="ORF">RFB13_17765</name>
</gene>
<dbReference type="Proteomes" id="UP000503464">
    <property type="component" value="Chromosome"/>
</dbReference>
<comment type="similarity">
    <text evidence="1">Belongs to the MlaE permease family.</text>
</comment>
<dbReference type="InterPro" id="IPR003453">
    <property type="entry name" value="ABC_MlaE_roteobac"/>
</dbReference>
<feature type="transmembrane region" description="Helical" evidence="1">
    <location>
        <begin position="175"/>
        <end position="195"/>
    </location>
</feature>
<dbReference type="EMBL" id="CP133586">
    <property type="protein sequence ID" value="WMT13075.1"/>
    <property type="molecule type" value="Genomic_DNA"/>
</dbReference>
<protein>
    <submittedName>
        <fullName evidence="2">ABC transporter permease</fullName>
    </submittedName>
</protein>
<reference evidence="4" key="1">
    <citation type="submission" date="2020-03" db="EMBL/GenBank/DDBJ databases">
        <title>Genome sequences of seven Enterobacteriaceae strains isolated from Canadian wastewater treatment facilities.</title>
        <authorList>
            <person name="Huang H."/>
            <person name="Chmara J.T."/>
            <person name="Duceppe M.-O."/>
        </authorList>
    </citation>
    <scope>NUCLEOTIDE SEQUENCE [LARGE SCALE GENOMIC DNA]</scope>
    <source>
        <strain evidence="4">Biosolid 3</strain>
    </source>
</reference>
<evidence type="ECO:0000313" key="2">
    <source>
        <dbReference type="EMBL" id="QKJ58498.1"/>
    </source>
</evidence>
<dbReference type="PANTHER" id="PTHR30188:SF3">
    <property type="entry name" value="ABC TRANSPORTER PERMEASE"/>
    <property type="match status" value="1"/>
</dbReference>
<dbReference type="Proteomes" id="UP001235341">
    <property type="component" value="Chromosome"/>
</dbReference>